<feature type="repeat" description="WD" evidence="9">
    <location>
        <begin position="589"/>
        <end position="630"/>
    </location>
</feature>
<evidence type="ECO:0000259" key="10">
    <source>
        <dbReference type="Pfam" id="PF23409"/>
    </source>
</evidence>
<feature type="repeat" description="WD" evidence="9">
    <location>
        <begin position="293"/>
        <end position="334"/>
    </location>
</feature>
<dbReference type="PROSITE" id="PS50082">
    <property type="entry name" value="WD_REPEATS_2"/>
    <property type="match status" value="4"/>
</dbReference>
<dbReference type="InterPro" id="IPR036322">
    <property type="entry name" value="WD40_repeat_dom_sf"/>
</dbReference>
<evidence type="ECO:0000313" key="12">
    <source>
        <dbReference type="Proteomes" id="UP000030744"/>
    </source>
</evidence>
<dbReference type="Proteomes" id="UP000030744">
    <property type="component" value="Unassembled WGS sequence"/>
</dbReference>
<reference evidence="11" key="2">
    <citation type="submission" date="2013-10" db="EMBL/GenBank/DDBJ databases">
        <authorList>
            <person name="Aslett M."/>
        </authorList>
    </citation>
    <scope>NUCLEOTIDE SEQUENCE [LARGE SCALE GENOMIC DNA]</scope>
    <source>
        <strain evidence="11">Houghton</strain>
    </source>
</reference>
<keyword evidence="6" id="KW-0282">Flagellum</keyword>
<keyword evidence="5" id="KW-0677">Repeat</keyword>
<keyword evidence="12" id="KW-1185">Reference proteome</keyword>
<dbReference type="SMART" id="SM00320">
    <property type="entry name" value="WD40"/>
    <property type="match status" value="11"/>
</dbReference>
<keyword evidence="3" id="KW-0963">Cytoplasm</keyword>
<dbReference type="PROSITE" id="PS50294">
    <property type="entry name" value="WD_REPEATS_REGION"/>
    <property type="match status" value="2"/>
</dbReference>
<dbReference type="AlphaFoldDB" id="U6K6Z8"/>
<comment type="subcellular location">
    <subcellularLocation>
        <location evidence="1">Cell projection</location>
        <location evidence="1">Cilium</location>
        <location evidence="1">Flagellum</location>
    </subcellularLocation>
    <subcellularLocation>
        <location evidence="2">Cytoplasm</location>
    </subcellularLocation>
</comment>
<dbReference type="SUPFAM" id="SSF50978">
    <property type="entry name" value="WD40 repeat-like"/>
    <property type="match status" value="2"/>
</dbReference>
<dbReference type="Pfam" id="PF23409">
    <property type="entry name" value="Beta-prop_EML"/>
    <property type="match status" value="1"/>
</dbReference>
<accession>U6K6Z8</accession>
<organism evidence="11 12">
    <name type="scientific">Eimeria mitis</name>
    <dbReference type="NCBI Taxonomy" id="44415"/>
    <lineage>
        <taxon>Eukaryota</taxon>
        <taxon>Sar</taxon>
        <taxon>Alveolata</taxon>
        <taxon>Apicomplexa</taxon>
        <taxon>Conoidasida</taxon>
        <taxon>Coccidia</taxon>
        <taxon>Eucoccidiorida</taxon>
        <taxon>Eimeriorina</taxon>
        <taxon>Eimeriidae</taxon>
        <taxon>Eimeria</taxon>
    </lineage>
</organism>
<dbReference type="EMBL" id="HG685655">
    <property type="protein sequence ID" value="CDJ33780.1"/>
    <property type="molecule type" value="Genomic_DNA"/>
</dbReference>
<gene>
    <name evidence="11" type="ORF">EMH_0094120</name>
</gene>
<dbReference type="PANTHER" id="PTHR13720">
    <property type="entry name" value="WD-40 REPEAT PROTEIN"/>
    <property type="match status" value="1"/>
</dbReference>
<comment type="similarity">
    <text evidence="7">Belongs to the CFAP52 family.</text>
</comment>
<dbReference type="InterPro" id="IPR055439">
    <property type="entry name" value="Beta-prop_EML_1st"/>
</dbReference>
<reference evidence="11" key="1">
    <citation type="submission" date="2013-10" db="EMBL/GenBank/DDBJ databases">
        <title>Genomic analysis of the causative agents of coccidiosis in chickens.</title>
        <authorList>
            <person name="Reid A.J."/>
            <person name="Blake D."/>
            <person name="Billington K."/>
            <person name="Browne H."/>
            <person name="Dunn M."/>
            <person name="Hung S."/>
            <person name="Kawahara F."/>
            <person name="Miranda-Saavedra D."/>
            <person name="Mourier T."/>
            <person name="Nagra H."/>
            <person name="Otto T.D."/>
            <person name="Rawlings N."/>
            <person name="Sanchez A."/>
            <person name="Sanders M."/>
            <person name="Subramaniam C."/>
            <person name="Tay Y."/>
            <person name="Dear P."/>
            <person name="Doerig C."/>
            <person name="Gruber A."/>
            <person name="Parkinson J."/>
            <person name="Shirley M."/>
            <person name="Wan K.L."/>
            <person name="Berriman M."/>
            <person name="Tomley F."/>
            <person name="Pain A."/>
        </authorList>
    </citation>
    <scope>NUCLEOTIDE SEQUENCE [LARGE SCALE GENOMIC DNA]</scope>
    <source>
        <strain evidence="11">Houghton</strain>
    </source>
</reference>
<dbReference type="OrthoDB" id="6252103at2759"/>
<feature type="repeat" description="WD" evidence="9">
    <location>
        <begin position="547"/>
        <end position="588"/>
    </location>
</feature>
<evidence type="ECO:0000256" key="8">
    <source>
        <dbReference type="ARBA" id="ARBA00029552"/>
    </source>
</evidence>
<evidence type="ECO:0000256" key="5">
    <source>
        <dbReference type="ARBA" id="ARBA00022737"/>
    </source>
</evidence>
<keyword evidence="4 9" id="KW-0853">WD repeat</keyword>
<keyword evidence="6" id="KW-0969">Cilium</keyword>
<dbReference type="InterPro" id="IPR001680">
    <property type="entry name" value="WD40_rpt"/>
</dbReference>
<dbReference type="Pfam" id="PF00400">
    <property type="entry name" value="WD40"/>
    <property type="match status" value="4"/>
</dbReference>
<protein>
    <recommendedName>
        <fullName evidence="8">Cilia- and flagella-associated protein 52</fullName>
    </recommendedName>
</protein>
<dbReference type="PANTHER" id="PTHR13720:SF14">
    <property type="entry name" value="CILIA- AND FLAGELLA-ASSOCIATED PROTEIN 52"/>
    <property type="match status" value="1"/>
</dbReference>
<evidence type="ECO:0000256" key="1">
    <source>
        <dbReference type="ARBA" id="ARBA00004230"/>
    </source>
</evidence>
<dbReference type="RefSeq" id="XP_013356343.1">
    <property type="nucleotide sequence ID" value="XM_013500889.1"/>
</dbReference>
<evidence type="ECO:0000256" key="7">
    <source>
        <dbReference type="ARBA" id="ARBA00029456"/>
    </source>
</evidence>
<dbReference type="InterPro" id="IPR050630">
    <property type="entry name" value="WD_repeat_EMAP"/>
</dbReference>
<evidence type="ECO:0000313" key="11">
    <source>
        <dbReference type="EMBL" id="CDJ33780.1"/>
    </source>
</evidence>
<proteinExistence type="inferred from homology"/>
<dbReference type="VEuPathDB" id="ToxoDB:EMH_0094120"/>
<evidence type="ECO:0000256" key="2">
    <source>
        <dbReference type="ARBA" id="ARBA00004496"/>
    </source>
</evidence>
<feature type="domain" description="EML-like first beta-propeller" evidence="10">
    <location>
        <begin position="29"/>
        <end position="280"/>
    </location>
</feature>
<evidence type="ECO:0000256" key="6">
    <source>
        <dbReference type="ARBA" id="ARBA00022846"/>
    </source>
</evidence>
<dbReference type="InterPro" id="IPR015943">
    <property type="entry name" value="WD40/YVTN_repeat-like_dom_sf"/>
</dbReference>
<evidence type="ECO:0000256" key="4">
    <source>
        <dbReference type="ARBA" id="ARBA00022574"/>
    </source>
</evidence>
<dbReference type="Gene3D" id="2.130.10.10">
    <property type="entry name" value="YVTN repeat-like/Quinoprotein amine dehydrogenase"/>
    <property type="match status" value="3"/>
</dbReference>
<name>U6K6Z8_9EIME</name>
<keyword evidence="6" id="KW-0966">Cell projection</keyword>
<dbReference type="GeneID" id="25383544"/>
<sequence>MHPDNQRLIFALGYSVVVRDLKCSSETFLCGHDNRVTCIAVSKDGKYLASGQMTHPGFVADIIIWSLEELVELGRLSFHKVSVECLDFSCDGKFLASLGGESCNTLVLWSVEERKALCGTAAALDTSKCLAFYNNSPNMLVSAGASHVRIWEIDAATKKMTPRDCNLGKIRRTCNSLVLHPADEFVYCGTQSGDILEISLRTGLFKRSGPPKRQLEAGVTAMALIRSQLFAGTEDGQLLRLGTDRLSPASLCQVSGAITSLVAAPDSSMLWVATSANNLYRIDTRTLTPHLKHSAHVGSINQVTFPEDCSQVLATCSASDVRIWDMKTYKEMLRIQLPGVECLCVAFAPDGSSIISGWKDGRIRAFTPETGRMLFCIEQAHKDGVTAIAATRVGRRLVSGGLSGQFRVWDVHSQSQEMLASKKEHRGRICSLKLRRNDMHVGLIRIFEAIEQTQLWRAKCDDVDTITYTGLPYFPGGMSIQALTAAEDGTIIVWDMATYTSILSINESTIFRSATYCADEVHIVATGSDRKVHYFDALDGTKIRDFEVADEGDVHCITYHTKASLVCTGGDDRFLRLWEYESGDCIAQARWHADTVRCACFSPDGSVLVSGGDSGVIHFWQIPEQLRLRNTGLES</sequence>
<evidence type="ECO:0000256" key="3">
    <source>
        <dbReference type="ARBA" id="ARBA00022490"/>
    </source>
</evidence>
<evidence type="ECO:0000256" key="9">
    <source>
        <dbReference type="PROSITE-ProRule" id="PRU00221"/>
    </source>
</evidence>
<feature type="repeat" description="WD" evidence="9">
    <location>
        <begin position="378"/>
        <end position="419"/>
    </location>
</feature>